<evidence type="ECO:0000313" key="13">
    <source>
        <dbReference type="Proteomes" id="UP000799439"/>
    </source>
</evidence>
<evidence type="ECO:0000256" key="10">
    <source>
        <dbReference type="ARBA" id="ARBA00032985"/>
    </source>
</evidence>
<evidence type="ECO:0000313" key="12">
    <source>
        <dbReference type="EMBL" id="KAF2153035.1"/>
    </source>
</evidence>
<dbReference type="OrthoDB" id="4037694at2759"/>
<protein>
    <recommendedName>
        <fullName evidence="4 11">MICOS complex subunit MIC12</fullName>
    </recommendedName>
    <alternativeName>
        <fullName evidence="10 11">Altered inheritance of mitochondria protein 5, mitochondrial</fullName>
    </alternativeName>
    <alternativeName>
        <fullName evidence="9 11">Found in mitochondrial proteome protein 51</fullName>
    </alternativeName>
</protein>
<gene>
    <name evidence="12" type="ORF">K461DRAFT_293332</name>
</gene>
<keyword evidence="8 11" id="KW-0472">Membrane</keyword>
<evidence type="ECO:0000256" key="11">
    <source>
        <dbReference type="RuleBase" id="RU363010"/>
    </source>
</evidence>
<evidence type="ECO:0000256" key="9">
    <source>
        <dbReference type="ARBA" id="ARBA00032159"/>
    </source>
</evidence>
<sequence>MGFTTGFLGGITLTTTLIYLSLAVHERTRLRQAELLRQQALILNNAVSPAGLPASTTARTAIPGLQERLRDRWNAELEGNLRKVYAVNWRGVREELEDRVAGVWGRAMAGTREGVETGVEKVKEVKP</sequence>
<keyword evidence="6 11" id="KW-1133">Transmembrane helix</keyword>
<name>A0A9P4J2S2_9PEZI</name>
<proteinExistence type="inferred from homology"/>
<dbReference type="InterPro" id="IPR031463">
    <property type="entry name" value="Mic12"/>
</dbReference>
<comment type="similarity">
    <text evidence="3 11">Belongs to the MICOS complex subunit Mic12 family.</text>
</comment>
<comment type="subunit">
    <text evidence="11">Component of the mitochondrial contact site and cristae organizing system (MICOS) complex.</text>
</comment>
<keyword evidence="11" id="KW-0999">Mitochondrion inner membrane</keyword>
<evidence type="ECO:0000256" key="1">
    <source>
        <dbReference type="ARBA" id="ARBA00002689"/>
    </source>
</evidence>
<keyword evidence="7 11" id="KW-0496">Mitochondrion</keyword>
<organism evidence="12 13">
    <name type="scientific">Myriangium duriaei CBS 260.36</name>
    <dbReference type="NCBI Taxonomy" id="1168546"/>
    <lineage>
        <taxon>Eukaryota</taxon>
        <taxon>Fungi</taxon>
        <taxon>Dikarya</taxon>
        <taxon>Ascomycota</taxon>
        <taxon>Pezizomycotina</taxon>
        <taxon>Dothideomycetes</taxon>
        <taxon>Dothideomycetidae</taxon>
        <taxon>Myriangiales</taxon>
        <taxon>Myriangiaceae</taxon>
        <taxon>Myriangium</taxon>
    </lineage>
</organism>
<dbReference type="AlphaFoldDB" id="A0A9P4J2S2"/>
<keyword evidence="5 11" id="KW-0812">Transmembrane</keyword>
<dbReference type="EMBL" id="ML996085">
    <property type="protein sequence ID" value="KAF2153035.1"/>
    <property type="molecule type" value="Genomic_DNA"/>
</dbReference>
<comment type="caution">
    <text evidence="12">The sequence shown here is derived from an EMBL/GenBank/DDBJ whole genome shotgun (WGS) entry which is preliminary data.</text>
</comment>
<evidence type="ECO:0000256" key="6">
    <source>
        <dbReference type="ARBA" id="ARBA00022989"/>
    </source>
</evidence>
<comment type="subcellular location">
    <subcellularLocation>
        <location evidence="2">Membrane</location>
    </subcellularLocation>
    <subcellularLocation>
        <location evidence="11">Mitochondrion inner membrane</location>
        <topology evidence="11">Single-pass membrane protein</topology>
    </subcellularLocation>
</comment>
<dbReference type="GO" id="GO:0061617">
    <property type="term" value="C:MICOS complex"/>
    <property type="evidence" value="ECO:0007669"/>
    <property type="project" value="UniProtKB-UniRule"/>
</dbReference>
<dbReference type="Pfam" id="PF17050">
    <property type="entry name" value="AIM5"/>
    <property type="match status" value="1"/>
</dbReference>
<keyword evidence="13" id="KW-1185">Reference proteome</keyword>
<dbReference type="GO" id="GO:0042407">
    <property type="term" value="P:cristae formation"/>
    <property type="evidence" value="ECO:0007669"/>
    <property type="project" value="InterPro"/>
</dbReference>
<evidence type="ECO:0000256" key="3">
    <source>
        <dbReference type="ARBA" id="ARBA00009188"/>
    </source>
</evidence>
<dbReference type="Proteomes" id="UP000799439">
    <property type="component" value="Unassembled WGS sequence"/>
</dbReference>
<accession>A0A9P4J2S2</accession>
<evidence type="ECO:0000256" key="2">
    <source>
        <dbReference type="ARBA" id="ARBA00004370"/>
    </source>
</evidence>
<evidence type="ECO:0000256" key="7">
    <source>
        <dbReference type="ARBA" id="ARBA00023128"/>
    </source>
</evidence>
<dbReference type="GO" id="GO:0044284">
    <property type="term" value="C:mitochondrial crista junction"/>
    <property type="evidence" value="ECO:0007669"/>
    <property type="project" value="InterPro"/>
</dbReference>
<evidence type="ECO:0000256" key="5">
    <source>
        <dbReference type="ARBA" id="ARBA00022692"/>
    </source>
</evidence>
<comment type="function">
    <text evidence="1 11">Component of the MICOS complex, a large protein complex of the mitochondrial inner membrane that plays crucial roles in the maintenance of crista junctions, inner membrane architecture, and formation of contact sites to the outer membrane.</text>
</comment>
<feature type="transmembrane region" description="Helical" evidence="11">
    <location>
        <begin position="6"/>
        <end position="24"/>
    </location>
</feature>
<evidence type="ECO:0000256" key="8">
    <source>
        <dbReference type="ARBA" id="ARBA00023136"/>
    </source>
</evidence>
<evidence type="ECO:0000256" key="4">
    <source>
        <dbReference type="ARBA" id="ARBA00018170"/>
    </source>
</evidence>
<reference evidence="12" key="1">
    <citation type="journal article" date="2020" name="Stud. Mycol.">
        <title>101 Dothideomycetes genomes: a test case for predicting lifestyles and emergence of pathogens.</title>
        <authorList>
            <person name="Haridas S."/>
            <person name="Albert R."/>
            <person name="Binder M."/>
            <person name="Bloem J."/>
            <person name="Labutti K."/>
            <person name="Salamov A."/>
            <person name="Andreopoulos B."/>
            <person name="Baker S."/>
            <person name="Barry K."/>
            <person name="Bills G."/>
            <person name="Bluhm B."/>
            <person name="Cannon C."/>
            <person name="Castanera R."/>
            <person name="Culley D."/>
            <person name="Daum C."/>
            <person name="Ezra D."/>
            <person name="Gonzalez J."/>
            <person name="Henrissat B."/>
            <person name="Kuo A."/>
            <person name="Liang C."/>
            <person name="Lipzen A."/>
            <person name="Lutzoni F."/>
            <person name="Magnuson J."/>
            <person name="Mondo S."/>
            <person name="Nolan M."/>
            <person name="Ohm R."/>
            <person name="Pangilinan J."/>
            <person name="Park H.-J."/>
            <person name="Ramirez L."/>
            <person name="Alfaro M."/>
            <person name="Sun H."/>
            <person name="Tritt A."/>
            <person name="Yoshinaga Y."/>
            <person name="Zwiers L.-H."/>
            <person name="Turgeon B."/>
            <person name="Goodwin S."/>
            <person name="Spatafora J."/>
            <person name="Crous P."/>
            <person name="Grigoriev I."/>
        </authorList>
    </citation>
    <scope>NUCLEOTIDE SEQUENCE</scope>
    <source>
        <strain evidence="12">CBS 260.36</strain>
    </source>
</reference>